<evidence type="ECO:0000313" key="1">
    <source>
        <dbReference type="EMBL" id="CAE7700509.1"/>
    </source>
</evidence>
<proteinExistence type="predicted"/>
<comment type="caution">
    <text evidence="1">The sequence shown here is derived from an EMBL/GenBank/DDBJ whole genome shotgun (WGS) entry which is preliminary data.</text>
</comment>
<gene>
    <name evidence="1" type="ORF">SPIL2461_LOCUS19693</name>
</gene>
<dbReference type="OrthoDB" id="422500at2759"/>
<accession>A0A812WSL9</accession>
<sequence length="657" mass="72345">MAVSESCPQAAVRSVLQATRRLFVLGFSTTGGGHERLTAVLTEHLRGEENLAGVTLLISMPEPWKGEMLSDGSVPQEKRHKVDHTQSILGKLSPLLKRRCQLIFVRALKSVTGFYTTQAGAAAKELMWEMVVARPEVYRGDEAKRLLCDRGFVLFDSQASFSWDDLGPSLLPTARSLMDVLLAETAAEAQVLVITDMDPNLTSAALKLRAGMLKAANGPPRLQGLDYENHQDLLLHSFGIQALEDITAYRGHFEKTSGHYWYKMHPGLFTDSETSTLGKLIRSTFLVKVLNMGREGLRVAHVDIVDPAFRRLNRTDLELYSFAADRRLAVKFLLEHGCRITSEEAGQAHEGIVHGDGATEDTIRHIVYIYAHLSGRSILEHYFRHIQEHPRTLVVGCGRNWHKYSQLSASAKLGGRTNVMRICQLAQGHGIVTAGAGACGELSDMLYTFQAPLGVVIPLDKQHEQQHNGDMMQQSFGSRLLLGTPGNGFNIARLGPFLGELARHMDSAEEKYLPPSAARVCIDILKAKPSAASVKQLFVINECAHCTGKRVTVVDWAHSDVRIRELRHVFRYLGAPEPLLGACLSAWVQLLLQLGVEAVEEGARLELQQVPDTTSTGLARVPAGEVMSPDQHKQLEATARAMMALAETASELFITGF</sequence>
<dbReference type="EMBL" id="CAJNIZ010044766">
    <property type="protein sequence ID" value="CAE7700509.1"/>
    <property type="molecule type" value="Genomic_DNA"/>
</dbReference>
<dbReference type="Proteomes" id="UP000649617">
    <property type="component" value="Unassembled WGS sequence"/>
</dbReference>
<name>A0A812WSL9_SYMPI</name>
<organism evidence="1 2">
    <name type="scientific">Symbiodinium pilosum</name>
    <name type="common">Dinoflagellate</name>
    <dbReference type="NCBI Taxonomy" id="2952"/>
    <lineage>
        <taxon>Eukaryota</taxon>
        <taxon>Sar</taxon>
        <taxon>Alveolata</taxon>
        <taxon>Dinophyceae</taxon>
        <taxon>Suessiales</taxon>
        <taxon>Symbiodiniaceae</taxon>
        <taxon>Symbiodinium</taxon>
    </lineage>
</organism>
<dbReference type="AlphaFoldDB" id="A0A812WSL9"/>
<reference evidence="1" key="1">
    <citation type="submission" date="2021-02" db="EMBL/GenBank/DDBJ databases">
        <authorList>
            <person name="Dougan E. K."/>
            <person name="Rhodes N."/>
            <person name="Thang M."/>
            <person name="Chan C."/>
        </authorList>
    </citation>
    <scope>NUCLEOTIDE SEQUENCE</scope>
</reference>
<protein>
    <submittedName>
        <fullName evidence="1">Uncharacterized protein</fullName>
    </submittedName>
</protein>
<evidence type="ECO:0000313" key="2">
    <source>
        <dbReference type="Proteomes" id="UP000649617"/>
    </source>
</evidence>
<keyword evidence="2" id="KW-1185">Reference proteome</keyword>